<reference evidence="1 2" key="1">
    <citation type="submission" date="2021-06" db="EMBL/GenBank/DDBJ databases">
        <title>Caerostris extrusa draft genome.</title>
        <authorList>
            <person name="Kono N."/>
            <person name="Arakawa K."/>
        </authorList>
    </citation>
    <scope>NUCLEOTIDE SEQUENCE [LARGE SCALE GENOMIC DNA]</scope>
</reference>
<keyword evidence="2" id="KW-1185">Reference proteome</keyword>
<name>A0AAV4R293_CAEEX</name>
<sequence>MTSTITFGQVIFNDACITCITKHNQHPEMMKQLTLEIMDNVPFQALIIYTDGSKSDFGWTCSEVFVKAKSSDFRCTFQNRDRYSVFCSEILAIREALQFALSSELKTFAF</sequence>
<evidence type="ECO:0000313" key="1">
    <source>
        <dbReference type="EMBL" id="GIY14706.1"/>
    </source>
</evidence>
<accession>A0AAV4R293</accession>
<gene>
    <name evidence="1" type="primary">AVEN_6105_1</name>
    <name evidence="1" type="ORF">CEXT_412241</name>
</gene>
<protein>
    <submittedName>
        <fullName evidence="1">RNase H domain-containing protein</fullName>
    </submittedName>
</protein>
<organism evidence="1 2">
    <name type="scientific">Caerostris extrusa</name>
    <name type="common">Bark spider</name>
    <name type="synonym">Caerostris bankana</name>
    <dbReference type="NCBI Taxonomy" id="172846"/>
    <lineage>
        <taxon>Eukaryota</taxon>
        <taxon>Metazoa</taxon>
        <taxon>Ecdysozoa</taxon>
        <taxon>Arthropoda</taxon>
        <taxon>Chelicerata</taxon>
        <taxon>Arachnida</taxon>
        <taxon>Araneae</taxon>
        <taxon>Araneomorphae</taxon>
        <taxon>Entelegynae</taxon>
        <taxon>Araneoidea</taxon>
        <taxon>Araneidae</taxon>
        <taxon>Caerostris</taxon>
    </lineage>
</organism>
<dbReference type="EMBL" id="BPLR01007132">
    <property type="protein sequence ID" value="GIY14706.1"/>
    <property type="molecule type" value="Genomic_DNA"/>
</dbReference>
<comment type="caution">
    <text evidence="1">The sequence shown here is derived from an EMBL/GenBank/DDBJ whole genome shotgun (WGS) entry which is preliminary data.</text>
</comment>
<proteinExistence type="predicted"/>
<dbReference type="AlphaFoldDB" id="A0AAV4R293"/>
<dbReference type="Proteomes" id="UP001054945">
    <property type="component" value="Unassembled WGS sequence"/>
</dbReference>
<evidence type="ECO:0000313" key="2">
    <source>
        <dbReference type="Proteomes" id="UP001054945"/>
    </source>
</evidence>